<proteinExistence type="predicted"/>
<reference evidence="2 3" key="1">
    <citation type="submission" date="2016-09" db="EMBL/GenBank/DDBJ databases">
        <title>Desulfuribacillus arsenicus sp. nov., an obligately anaerobic, dissimilatory arsenic- and antimonate-reducing bacterium isolated from anoxic sediments.</title>
        <authorList>
            <person name="Abin C.A."/>
            <person name="Hollibaugh J.T."/>
        </authorList>
    </citation>
    <scope>NUCLEOTIDE SEQUENCE [LARGE SCALE GENOMIC DNA]</scope>
    <source>
        <strain evidence="2 3">MLFW-2</strain>
    </source>
</reference>
<sequence length="167" mass="19788">MEGIIVLIVLFSIVQKIAEKLKEYRENKTGEQIRRNPVEDIAYDHEQARQGQHTKSDNNTSYNPYDPFSNWEEILFPQQQQETTQNSIDLQYVEPVKITRPKKKEAREVPILEIHRETPNVNDRKKKLMMDQESLRQGVLWSEILGSPKSNPAWRQRYNLQRSKQRG</sequence>
<feature type="region of interest" description="Disordered" evidence="1">
    <location>
        <begin position="148"/>
        <end position="167"/>
    </location>
</feature>
<evidence type="ECO:0000313" key="2">
    <source>
        <dbReference type="EMBL" id="OEH86155.1"/>
    </source>
</evidence>
<dbReference type="Proteomes" id="UP000095255">
    <property type="component" value="Unassembled WGS sequence"/>
</dbReference>
<gene>
    <name evidence="2" type="ORF">BHU72_11480</name>
</gene>
<feature type="compositionally biased region" description="Polar residues" evidence="1">
    <location>
        <begin position="158"/>
        <end position="167"/>
    </location>
</feature>
<evidence type="ECO:0000256" key="1">
    <source>
        <dbReference type="SAM" id="MobiDB-lite"/>
    </source>
</evidence>
<name>A0A1E5L7N3_9FIRM</name>
<evidence type="ECO:0000313" key="3">
    <source>
        <dbReference type="Proteomes" id="UP000095255"/>
    </source>
</evidence>
<keyword evidence="3" id="KW-1185">Reference proteome</keyword>
<dbReference type="EMBL" id="MJAT01000006">
    <property type="protein sequence ID" value="OEH86155.1"/>
    <property type="molecule type" value="Genomic_DNA"/>
</dbReference>
<dbReference type="RefSeq" id="WP_069701384.1">
    <property type="nucleotide sequence ID" value="NZ_MJAT01000006.1"/>
</dbReference>
<organism evidence="2 3">
    <name type="scientific">Desulfuribacillus stibiiarsenatis</name>
    <dbReference type="NCBI Taxonomy" id="1390249"/>
    <lineage>
        <taxon>Bacteria</taxon>
        <taxon>Bacillati</taxon>
        <taxon>Bacillota</taxon>
        <taxon>Desulfuribacillia</taxon>
        <taxon>Desulfuribacillales</taxon>
        <taxon>Desulfuribacillaceae</taxon>
        <taxon>Desulfuribacillus</taxon>
    </lineage>
</organism>
<accession>A0A1E5L7N3</accession>
<dbReference type="OrthoDB" id="1798639at2"/>
<protein>
    <submittedName>
        <fullName evidence="2">Uncharacterized protein</fullName>
    </submittedName>
</protein>
<comment type="caution">
    <text evidence="2">The sequence shown here is derived from an EMBL/GenBank/DDBJ whole genome shotgun (WGS) entry which is preliminary data.</text>
</comment>
<dbReference type="AlphaFoldDB" id="A0A1E5L7N3"/>
<dbReference type="STRING" id="1390249.BHU72_11480"/>